<dbReference type="GO" id="GO:0004888">
    <property type="term" value="F:transmembrane signaling receptor activity"/>
    <property type="evidence" value="ECO:0007669"/>
    <property type="project" value="TreeGrafter"/>
</dbReference>
<accession>A0AAN9DJ57</accession>
<evidence type="ECO:0000313" key="9">
    <source>
        <dbReference type="Proteomes" id="UP001364617"/>
    </source>
</evidence>
<comment type="caution">
    <text evidence="8">The sequence shown here is derived from an EMBL/GenBank/DDBJ whole genome shotgun (WGS) entry which is preliminary data.</text>
</comment>
<evidence type="ECO:0000256" key="4">
    <source>
        <dbReference type="SAM" id="MobiDB-lite"/>
    </source>
</evidence>
<dbReference type="Pfam" id="PF13927">
    <property type="entry name" value="Ig_3"/>
    <property type="match status" value="2"/>
</dbReference>
<evidence type="ECO:0000256" key="6">
    <source>
        <dbReference type="SAM" id="SignalP"/>
    </source>
</evidence>
<feature type="signal peptide" evidence="6">
    <location>
        <begin position="1"/>
        <end position="19"/>
    </location>
</feature>
<keyword evidence="1 6" id="KW-0732">Signal</keyword>
<feature type="domain" description="Ig-like" evidence="7">
    <location>
        <begin position="306"/>
        <end position="387"/>
    </location>
</feature>
<dbReference type="PANTHER" id="PTHR11481">
    <property type="entry name" value="IMMUNOGLOBULIN FC RECEPTOR"/>
    <property type="match status" value="1"/>
</dbReference>
<evidence type="ECO:0000256" key="2">
    <source>
        <dbReference type="ARBA" id="ARBA00023157"/>
    </source>
</evidence>
<keyword evidence="5" id="KW-1133">Transmembrane helix</keyword>
<dbReference type="Pfam" id="PF13895">
    <property type="entry name" value="Ig_2"/>
    <property type="match status" value="1"/>
</dbReference>
<feature type="domain" description="Ig-like" evidence="7">
    <location>
        <begin position="26"/>
        <end position="119"/>
    </location>
</feature>
<keyword evidence="5" id="KW-0472">Membrane</keyword>
<dbReference type="SMART" id="SM00408">
    <property type="entry name" value="IGc2"/>
    <property type="match status" value="2"/>
</dbReference>
<dbReference type="Pfam" id="PF17736">
    <property type="entry name" value="Ig_C17orf99"/>
    <property type="match status" value="1"/>
</dbReference>
<feature type="chain" id="PRO_5042990188" description="Ig-like domain-containing protein" evidence="6">
    <location>
        <begin position="20"/>
        <end position="738"/>
    </location>
</feature>
<dbReference type="SUPFAM" id="SSF48726">
    <property type="entry name" value="Immunoglobulin"/>
    <property type="match status" value="4"/>
</dbReference>
<keyword evidence="9" id="KW-1185">Reference proteome</keyword>
<dbReference type="AlphaFoldDB" id="A0AAN9DJ57"/>
<dbReference type="GO" id="GO:0006955">
    <property type="term" value="P:immune response"/>
    <property type="evidence" value="ECO:0007669"/>
    <property type="project" value="TreeGrafter"/>
</dbReference>
<evidence type="ECO:0000256" key="1">
    <source>
        <dbReference type="ARBA" id="ARBA00022729"/>
    </source>
</evidence>
<dbReference type="InterPro" id="IPR003599">
    <property type="entry name" value="Ig_sub"/>
</dbReference>
<evidence type="ECO:0000256" key="5">
    <source>
        <dbReference type="SAM" id="Phobius"/>
    </source>
</evidence>
<feature type="domain" description="Ig-like" evidence="7">
    <location>
        <begin position="220"/>
        <end position="298"/>
    </location>
</feature>
<dbReference type="Gene3D" id="2.60.40.10">
    <property type="entry name" value="Immunoglobulins"/>
    <property type="match status" value="5"/>
</dbReference>
<dbReference type="GO" id="GO:0009897">
    <property type="term" value="C:external side of plasma membrane"/>
    <property type="evidence" value="ECO:0007669"/>
    <property type="project" value="TreeGrafter"/>
</dbReference>
<name>A0AAN9DJ57_9TELE</name>
<gene>
    <name evidence="8" type="ORF">R3I93_001404</name>
</gene>
<keyword evidence="2" id="KW-1015">Disulfide bond</keyword>
<feature type="compositionally biased region" description="Polar residues" evidence="4">
    <location>
        <begin position="703"/>
        <end position="715"/>
    </location>
</feature>
<dbReference type="InterPro" id="IPR050488">
    <property type="entry name" value="Ig_Fc_receptor"/>
</dbReference>
<dbReference type="InterPro" id="IPR007110">
    <property type="entry name" value="Ig-like_dom"/>
</dbReference>
<proteinExistence type="predicted"/>
<dbReference type="InterPro" id="IPR013783">
    <property type="entry name" value="Ig-like_fold"/>
</dbReference>
<feature type="region of interest" description="Disordered" evidence="4">
    <location>
        <begin position="659"/>
        <end position="738"/>
    </location>
</feature>
<dbReference type="InterPro" id="IPR040878">
    <property type="entry name" value="IL-40-like_Ig"/>
</dbReference>
<dbReference type="PROSITE" id="PS50835">
    <property type="entry name" value="IG_LIKE"/>
    <property type="match status" value="4"/>
</dbReference>
<feature type="domain" description="Ig-like" evidence="7">
    <location>
        <begin position="470"/>
        <end position="574"/>
    </location>
</feature>
<feature type="transmembrane region" description="Helical" evidence="5">
    <location>
        <begin position="583"/>
        <end position="604"/>
    </location>
</feature>
<dbReference type="InterPro" id="IPR003598">
    <property type="entry name" value="Ig_sub2"/>
</dbReference>
<keyword evidence="3" id="KW-0325">Glycoprotein</keyword>
<dbReference type="PANTHER" id="PTHR11481:SF60">
    <property type="entry name" value="IG-LIKE DOMAIN-CONTAINING PROTEIN"/>
    <property type="match status" value="1"/>
</dbReference>
<evidence type="ECO:0000313" key="8">
    <source>
        <dbReference type="EMBL" id="KAK7174197.1"/>
    </source>
</evidence>
<sequence length="738" mass="81879">MSVCLLWLGLSALWQAADTQAAFTIDQVTLTVLPGNNVASGTNLILRCEAKVSHSLTQPLTYTFSFLQDDQLMYSKNTSASVVERSLSLARVFNSGRYQCAVRIYDKMKTSTSQALRVTGLQVPTLKVKSDIISEGEDIIATCSAPEETGGLSFYFYENDQEVKRVPSKSNSVTTTLTMQKLTDVYLHCVYVVIMHPDAGFSNKSNTVKVIVEDLDAIRPQISISPNANVVEGDRVQITCKVQYPSDLELFLTKGNTVLRQFHTTFTYSLTVRAEDSGDYVCKAEKGTVQRKTDYYLNVTELFSKPILRMRPDPVFEGERFTLTCRSTVSSQKIKKEDIKYTLLKEDRHINSGVDYFTTASLASNGKYSCVAVAKGVNKASQPLDLKAKVPVSTPVIRVIDKVIVGRPFKVSCEAENGTLPITYTLLKAHISLAERRVVEATDKALFSIDSISSPEEIYSFTCQAQNQGPSVSSTSQPLRAEVIVPVSKPVLEQRDITVTEGSDLTLKCLVQKGTYPIIFTWYHNRNPLSTQKVRSLEGSYIIKAIERDQRGDYYCEASNYNTEIKRSYPARIGVSLAVWKKALIGVFCILLLVAIVIVLTVFLKKMPSPRRKKQATELSVLRKTPRPKSGDPMRMSLTLDIEDNTILNGTPCVMGRNVWSENVSGSDSDDHTDVESELVHPQEVDPSKEVLLKKSTEPEYSGQHTEAQMSTPGVSEQAEGQAALEYAQLNNSEQEAA</sequence>
<evidence type="ECO:0000259" key="7">
    <source>
        <dbReference type="PROSITE" id="PS50835"/>
    </source>
</evidence>
<feature type="region of interest" description="Disordered" evidence="4">
    <location>
        <begin position="614"/>
        <end position="636"/>
    </location>
</feature>
<reference evidence="8 9" key="1">
    <citation type="submission" date="2024-02" db="EMBL/GenBank/DDBJ databases">
        <title>Chromosome-level genome assembly of the Eurasian Minnow (Phoxinus phoxinus).</title>
        <authorList>
            <person name="Oriowo T.O."/>
            <person name="Martin S."/>
            <person name="Stange M."/>
            <person name="Chrysostomakis Y."/>
            <person name="Brown T."/>
            <person name="Winkler S."/>
            <person name="Kukowka S."/>
            <person name="Myers E.W."/>
            <person name="Bohne A."/>
        </authorList>
    </citation>
    <scope>NUCLEOTIDE SEQUENCE [LARGE SCALE GENOMIC DNA]</scope>
    <source>
        <strain evidence="8">ZFMK-TIS-60720</strain>
        <tissue evidence="8">Whole Organism</tissue>
    </source>
</reference>
<organism evidence="8 9">
    <name type="scientific">Phoxinus phoxinus</name>
    <name type="common">Eurasian minnow</name>
    <dbReference type="NCBI Taxonomy" id="58324"/>
    <lineage>
        <taxon>Eukaryota</taxon>
        <taxon>Metazoa</taxon>
        <taxon>Chordata</taxon>
        <taxon>Craniata</taxon>
        <taxon>Vertebrata</taxon>
        <taxon>Euteleostomi</taxon>
        <taxon>Actinopterygii</taxon>
        <taxon>Neopterygii</taxon>
        <taxon>Teleostei</taxon>
        <taxon>Ostariophysi</taxon>
        <taxon>Cypriniformes</taxon>
        <taxon>Leuciscidae</taxon>
        <taxon>Phoxininae</taxon>
        <taxon>Phoxinus</taxon>
    </lineage>
</organism>
<dbReference type="EMBL" id="JAYKXH010000002">
    <property type="protein sequence ID" value="KAK7174197.1"/>
    <property type="molecule type" value="Genomic_DNA"/>
</dbReference>
<dbReference type="CDD" id="cd00096">
    <property type="entry name" value="Ig"/>
    <property type="match status" value="1"/>
</dbReference>
<dbReference type="SMART" id="SM00409">
    <property type="entry name" value="IG"/>
    <property type="match status" value="5"/>
</dbReference>
<dbReference type="InterPro" id="IPR036179">
    <property type="entry name" value="Ig-like_dom_sf"/>
</dbReference>
<feature type="compositionally biased region" description="Basic and acidic residues" evidence="4">
    <location>
        <begin position="669"/>
        <end position="698"/>
    </location>
</feature>
<dbReference type="GO" id="GO:0007166">
    <property type="term" value="P:cell surface receptor signaling pathway"/>
    <property type="evidence" value="ECO:0007669"/>
    <property type="project" value="TreeGrafter"/>
</dbReference>
<keyword evidence="5" id="KW-0812">Transmembrane</keyword>
<evidence type="ECO:0000256" key="3">
    <source>
        <dbReference type="ARBA" id="ARBA00023180"/>
    </source>
</evidence>
<dbReference type="Proteomes" id="UP001364617">
    <property type="component" value="Unassembled WGS sequence"/>
</dbReference>
<protein>
    <recommendedName>
        <fullName evidence="7">Ig-like domain-containing protein</fullName>
    </recommendedName>
</protein>
<feature type="compositionally biased region" description="Polar residues" evidence="4">
    <location>
        <begin position="729"/>
        <end position="738"/>
    </location>
</feature>